<feature type="region of interest" description="Disordered" evidence="1">
    <location>
        <begin position="1"/>
        <end position="78"/>
    </location>
</feature>
<proteinExistence type="predicted"/>
<comment type="caution">
    <text evidence="3">The sequence shown here is derived from an EMBL/GenBank/DDBJ whole genome shotgun (WGS) entry which is preliminary data.</text>
</comment>
<dbReference type="PROSITE" id="PS50287">
    <property type="entry name" value="SRCR_2"/>
    <property type="match status" value="1"/>
</dbReference>
<evidence type="ECO:0000259" key="2">
    <source>
        <dbReference type="PROSITE" id="PS50287"/>
    </source>
</evidence>
<protein>
    <recommendedName>
        <fullName evidence="2">SRCR domain-containing protein</fullName>
    </recommendedName>
</protein>
<feature type="compositionally biased region" description="Pro residues" evidence="1">
    <location>
        <begin position="44"/>
        <end position="66"/>
    </location>
</feature>
<evidence type="ECO:0000313" key="4">
    <source>
        <dbReference type="Proteomes" id="UP000236333"/>
    </source>
</evidence>
<dbReference type="InterPro" id="IPR001190">
    <property type="entry name" value="SRCR"/>
</dbReference>
<sequence length="237" mass="25327">MQGNNYGEAPPPEAPVERPPRRPRSPQYVQSPYPPLEPPRSHQPRPPPLAPWPKSPPPNSPTPPAREPLRLRLIGGDGPNATSGIVQIWDEADKGYGALCVPRKQFSPPNLYDGRAPDKDVAMFICRQLGLPVRAASLVSPEAFPSVPFTRLRTKAIGFVTNYMCDNAETVTSVLECEGIAVDPDGLAGSCMQVVATFGIQANFVPTAVACRGTPGRDGGGCRAGDARNGVKRRGEG</sequence>
<feature type="domain" description="SRCR" evidence="2">
    <location>
        <begin position="71"/>
        <end position="212"/>
    </location>
</feature>
<name>A0A2J7ZZE3_9CHLO</name>
<reference evidence="3 4" key="1">
    <citation type="journal article" date="2017" name="Mol. Biol. Evol.">
        <title>The 4-celled Tetrabaena socialis nuclear genome reveals the essential components for genetic control of cell number at the origin of multicellularity in the volvocine lineage.</title>
        <authorList>
            <person name="Featherston J."/>
            <person name="Arakaki Y."/>
            <person name="Hanschen E.R."/>
            <person name="Ferris P.J."/>
            <person name="Michod R.E."/>
            <person name="Olson B.J.S.C."/>
            <person name="Nozaki H."/>
            <person name="Durand P.M."/>
        </authorList>
    </citation>
    <scope>NUCLEOTIDE SEQUENCE [LARGE SCALE GENOMIC DNA]</scope>
    <source>
        <strain evidence="3 4">NIES-571</strain>
    </source>
</reference>
<dbReference type="Proteomes" id="UP000236333">
    <property type="component" value="Unassembled WGS sequence"/>
</dbReference>
<accession>A0A2J7ZZE3</accession>
<dbReference type="GO" id="GO:0016020">
    <property type="term" value="C:membrane"/>
    <property type="evidence" value="ECO:0007669"/>
    <property type="project" value="InterPro"/>
</dbReference>
<keyword evidence="4" id="KW-1185">Reference proteome</keyword>
<organism evidence="3 4">
    <name type="scientific">Tetrabaena socialis</name>
    <dbReference type="NCBI Taxonomy" id="47790"/>
    <lineage>
        <taxon>Eukaryota</taxon>
        <taxon>Viridiplantae</taxon>
        <taxon>Chlorophyta</taxon>
        <taxon>core chlorophytes</taxon>
        <taxon>Chlorophyceae</taxon>
        <taxon>CS clade</taxon>
        <taxon>Chlamydomonadales</taxon>
        <taxon>Tetrabaenaceae</taxon>
        <taxon>Tetrabaena</taxon>
    </lineage>
</organism>
<dbReference type="EMBL" id="PGGS01000290">
    <property type="protein sequence ID" value="PNH05647.1"/>
    <property type="molecule type" value="Genomic_DNA"/>
</dbReference>
<dbReference type="AlphaFoldDB" id="A0A2J7ZZE3"/>
<gene>
    <name evidence="3" type="ORF">TSOC_008072</name>
</gene>
<evidence type="ECO:0000256" key="1">
    <source>
        <dbReference type="SAM" id="MobiDB-lite"/>
    </source>
</evidence>
<evidence type="ECO:0000313" key="3">
    <source>
        <dbReference type="EMBL" id="PNH05647.1"/>
    </source>
</evidence>
<dbReference type="OrthoDB" id="10690034at2759"/>